<evidence type="ECO:0000313" key="3">
    <source>
        <dbReference type="Proteomes" id="UP000238882"/>
    </source>
</evidence>
<keyword evidence="1" id="KW-0175">Coiled coil</keyword>
<sequence length="171" mass="20012">MTKKQNQNASFMVRFNQQIFEENGESNVQWRGKISHVQDGDEKRFSDFNDALLFMQNKLATLTEKATEHESVEKQESILDKSLSVWQTLKDVGPKVIRDTIRDPKKQLTNLQDEIQDKISTFGEEISEKVQIDEWRNASRSDFHKIKNEIEKLSSQIQKLTTKVDKINKQK</sequence>
<accession>A0A2S7WNF0</accession>
<evidence type="ECO:0000313" key="2">
    <source>
        <dbReference type="EMBL" id="PQJ79138.1"/>
    </source>
</evidence>
<comment type="caution">
    <text evidence="2">The sequence shown here is derived from an EMBL/GenBank/DDBJ whole genome shotgun (WGS) entry which is preliminary data.</text>
</comment>
<dbReference type="OrthoDB" id="1201072at2"/>
<name>A0A2S7WNF0_9FLAO</name>
<dbReference type="Proteomes" id="UP000238882">
    <property type="component" value="Unassembled WGS sequence"/>
</dbReference>
<evidence type="ECO:0000256" key="1">
    <source>
        <dbReference type="SAM" id="Coils"/>
    </source>
</evidence>
<organism evidence="2 3">
    <name type="scientific">Polaribacter porphyrae</name>
    <dbReference type="NCBI Taxonomy" id="1137780"/>
    <lineage>
        <taxon>Bacteria</taxon>
        <taxon>Pseudomonadati</taxon>
        <taxon>Bacteroidota</taxon>
        <taxon>Flavobacteriia</taxon>
        <taxon>Flavobacteriales</taxon>
        <taxon>Flavobacteriaceae</taxon>
    </lineage>
</organism>
<gene>
    <name evidence="2" type="ORF">BTO18_08130</name>
</gene>
<dbReference type="RefSeq" id="WP_105015742.1">
    <property type="nucleotide sequence ID" value="NZ_MSCN01000001.1"/>
</dbReference>
<protein>
    <submittedName>
        <fullName evidence="2">Uncharacterized protein</fullName>
    </submittedName>
</protein>
<dbReference type="AlphaFoldDB" id="A0A2S7WNF0"/>
<dbReference type="EMBL" id="MSCN01000001">
    <property type="protein sequence ID" value="PQJ79138.1"/>
    <property type="molecule type" value="Genomic_DNA"/>
</dbReference>
<feature type="coiled-coil region" evidence="1">
    <location>
        <begin position="143"/>
        <end position="170"/>
    </location>
</feature>
<keyword evidence="3" id="KW-1185">Reference proteome</keyword>
<reference evidence="2 3" key="1">
    <citation type="submission" date="2016-12" db="EMBL/GenBank/DDBJ databases">
        <title>Trade-off between light-utilization and light-protection in marine flavobacteria.</title>
        <authorList>
            <person name="Kumagai Y."/>
            <person name="Yoshizawa S."/>
            <person name="Kogure K."/>
            <person name="Iwasaki W."/>
        </authorList>
    </citation>
    <scope>NUCLEOTIDE SEQUENCE [LARGE SCALE GENOMIC DNA]</scope>
    <source>
        <strain evidence="2 3">NBRC 108759</strain>
    </source>
</reference>
<proteinExistence type="predicted"/>